<gene>
    <name evidence="1" type="ORF">MUO14_09905</name>
</gene>
<dbReference type="EMBL" id="CP095074">
    <property type="protein sequence ID" value="UOQ95206.1"/>
    <property type="molecule type" value="Genomic_DNA"/>
</dbReference>
<evidence type="ECO:0000313" key="1">
    <source>
        <dbReference type="EMBL" id="UOQ95206.1"/>
    </source>
</evidence>
<dbReference type="Proteomes" id="UP000831880">
    <property type="component" value="Chromosome"/>
</dbReference>
<proteinExistence type="predicted"/>
<sequence>MEPTTAATYAAFKKYNNDGVTGLSLMRFWLKEINGGRIHSNERGREIFHFRKGIDNVKNLILYK</sequence>
<keyword evidence="2" id="KW-1185">Reference proteome</keyword>
<protein>
    <submittedName>
        <fullName evidence="1">Uncharacterized protein</fullName>
    </submittedName>
</protein>
<name>A0ABY4H4H3_9BACI</name>
<accession>A0ABY4H4H3</accession>
<organism evidence="1 2">
    <name type="scientific">Halobacillus shinanisalinarum</name>
    <dbReference type="NCBI Taxonomy" id="2932258"/>
    <lineage>
        <taxon>Bacteria</taxon>
        <taxon>Bacillati</taxon>
        <taxon>Bacillota</taxon>
        <taxon>Bacilli</taxon>
        <taxon>Bacillales</taxon>
        <taxon>Bacillaceae</taxon>
        <taxon>Halobacillus</taxon>
    </lineage>
</organism>
<reference evidence="1 2" key="1">
    <citation type="submission" date="2022-04" db="EMBL/GenBank/DDBJ databases">
        <title>Halobacillus sp. isolated from saltern.</title>
        <authorList>
            <person name="Won M."/>
            <person name="Lee C.-M."/>
            <person name="Woen H.-Y."/>
            <person name="Kwon S.-W."/>
        </authorList>
    </citation>
    <scope>NUCLEOTIDE SEQUENCE [LARGE SCALE GENOMIC DNA]</scope>
    <source>
        <strain evidence="1 2">SSTM10-2</strain>
    </source>
</reference>
<dbReference type="RefSeq" id="WP_244755059.1">
    <property type="nucleotide sequence ID" value="NZ_CP095074.1"/>
</dbReference>
<evidence type="ECO:0000313" key="2">
    <source>
        <dbReference type="Proteomes" id="UP000831880"/>
    </source>
</evidence>